<evidence type="ECO:0000313" key="3">
    <source>
        <dbReference type="Proteomes" id="UP000198287"/>
    </source>
</evidence>
<feature type="transmembrane region" description="Helical" evidence="1">
    <location>
        <begin position="285"/>
        <end position="304"/>
    </location>
</feature>
<gene>
    <name evidence="2" type="ORF">Fcan01_20061</name>
</gene>
<protein>
    <recommendedName>
        <fullName evidence="4">Gustatory receptor</fullName>
    </recommendedName>
</protein>
<evidence type="ECO:0008006" key="4">
    <source>
        <dbReference type="Google" id="ProtNLM"/>
    </source>
</evidence>
<proteinExistence type="predicted"/>
<feature type="transmembrane region" description="Helical" evidence="1">
    <location>
        <begin position="255"/>
        <end position="273"/>
    </location>
</feature>
<reference evidence="2 3" key="1">
    <citation type="submission" date="2015-12" db="EMBL/GenBank/DDBJ databases">
        <title>The genome of Folsomia candida.</title>
        <authorList>
            <person name="Faddeeva A."/>
            <person name="Derks M.F."/>
            <person name="Anvar Y."/>
            <person name="Smit S."/>
            <person name="Van Straalen N."/>
            <person name="Roelofs D."/>
        </authorList>
    </citation>
    <scope>NUCLEOTIDE SEQUENCE [LARGE SCALE GENOMIC DNA]</scope>
    <source>
        <strain evidence="2 3">VU population</strain>
        <tissue evidence="2">Whole body</tissue>
    </source>
</reference>
<keyword evidence="1" id="KW-0812">Transmembrane</keyword>
<dbReference type="Proteomes" id="UP000198287">
    <property type="component" value="Unassembled WGS sequence"/>
</dbReference>
<sequence>MKSDINKELIPFETGVFLHFEIFYNFAYYGFLSPYKYVVSTHLDLGKDAGVVGKTTIFRKVICWLLQILLYATFLIAGEYKLNKPLSQDLSVLYDLVHTFSLMGGVLLFVITLSRNKGRTMGTLNSQCYELMRSKHYGRNGISWWERVKMTWVTRVLLGFPVLKQVQIVVTAYLDTTMDFEDLFISTPYLMLINFYTDAFLAFFYITIIACYQLSRDSLEFLRVNRDALRFDKILTHYSVIKDITHKMNRSTSKILFGAIFIGTSAFCKYLGSLDQEPISDVIEIVAHFIMFAVLLTLCAQSTANFNEISKVIFELWKHGGLNEREERGISIIFMDIVQNPVGLRAHTFLVSFSLVATNAPTTFLAGKLTTGADEILLGGKIKRLSGK</sequence>
<feature type="transmembrane region" description="Helical" evidence="1">
    <location>
        <begin position="61"/>
        <end position="80"/>
    </location>
</feature>
<keyword evidence="1" id="KW-0472">Membrane</keyword>
<feature type="transmembrane region" description="Helical" evidence="1">
    <location>
        <begin position="152"/>
        <end position="173"/>
    </location>
</feature>
<accession>A0A226DKH7</accession>
<comment type="caution">
    <text evidence="2">The sequence shown here is derived from an EMBL/GenBank/DDBJ whole genome shotgun (WGS) entry which is preliminary data.</text>
</comment>
<keyword evidence="1" id="KW-1133">Transmembrane helix</keyword>
<keyword evidence="3" id="KW-1185">Reference proteome</keyword>
<evidence type="ECO:0000256" key="1">
    <source>
        <dbReference type="SAM" id="Phobius"/>
    </source>
</evidence>
<feature type="transmembrane region" description="Helical" evidence="1">
    <location>
        <begin position="92"/>
        <end position="113"/>
    </location>
</feature>
<dbReference type="EMBL" id="LNIX01000018">
    <property type="protein sequence ID" value="OXA45111.1"/>
    <property type="molecule type" value="Genomic_DNA"/>
</dbReference>
<dbReference type="AlphaFoldDB" id="A0A226DKH7"/>
<name>A0A226DKH7_FOLCA</name>
<feature type="transmembrane region" description="Helical" evidence="1">
    <location>
        <begin position="193"/>
        <end position="214"/>
    </location>
</feature>
<organism evidence="2 3">
    <name type="scientific">Folsomia candida</name>
    <name type="common">Springtail</name>
    <dbReference type="NCBI Taxonomy" id="158441"/>
    <lineage>
        <taxon>Eukaryota</taxon>
        <taxon>Metazoa</taxon>
        <taxon>Ecdysozoa</taxon>
        <taxon>Arthropoda</taxon>
        <taxon>Hexapoda</taxon>
        <taxon>Collembola</taxon>
        <taxon>Entomobryomorpha</taxon>
        <taxon>Isotomoidea</taxon>
        <taxon>Isotomidae</taxon>
        <taxon>Proisotominae</taxon>
        <taxon>Folsomia</taxon>
    </lineage>
</organism>
<evidence type="ECO:0000313" key="2">
    <source>
        <dbReference type="EMBL" id="OXA45111.1"/>
    </source>
</evidence>